<evidence type="ECO:0000256" key="1">
    <source>
        <dbReference type="ARBA" id="ARBA00001947"/>
    </source>
</evidence>
<comment type="cofactor">
    <cofactor evidence="1">
        <name>Zn(2+)</name>
        <dbReference type="ChEBI" id="CHEBI:29105"/>
    </cofactor>
</comment>
<sequence>TSNPDVPSNSRVLMLLGQLEKINGEAMVRDAETARQVTAKILHLIQTQGESNTRDVQTILNILYILSELLTVGRGRRVGVFVSKGGTGILFQILLSNSKELPPSEELMLQLHSLLAKVGSKDRKFGVKARLSGALNVTVNLVKQNLQNAKLLLPCLQVLRVYSTNSVNAISLGKNGVVELMFKIIAPYSKKNTSLLKVALDALGALLKSKTNARRAVDGGHVPVLLALYLDWHRNDTRHRHMLIRKGLLVSLRNITNIKLGRKAFLEADGMRILYNSSTECLPVRTLDPLVNTSSLIMRKCFPKNRLPLPTIKSAFQYQLPHVPAAGPVAQLYSQPPGVDDVVDESDDNDETEADTENDTENEEDEKDHHTSNDDIETDLNKLHPKKNPGRPFEELRVYERFFSELSEDFQVILFLKNAQALSPKRVPMSSSQEDVNPTKGQNPQLQEGCEVSATRQIQSPLLLGGIATRRVGGGGGSNWGSDCGSEGPEDEAGEGAVLEVPDTALLLPLHDPDVYVEMVKGTHSVPQYAEVAYPDYFGHITPTFREPHQERVYGVQRSKIFQDIERLIHPNDILDKVVYDLDIPSCPVIEDDGESLKFNSQFESGNLRKAIQVRKYEYDLVLNSDINSNHYHQWFYFEVSGMRVGTTYRFNIINCEKSNSQFNYGMQVLMYSVQEAISGRPRWVRTGTDICYYKNHFARSSIAAGGQKGKSYYTLTFSTSFRHKDDVCYFAYHYPYTYSTLKMHLSKLEALRTPQIYLRQDVLCETLGGNSCPLLTITAMPESNSNDHICQFRNRPLIFLSARVHPGETNASWVMKGTLEFLMGTSPLASSLREAYIFKIVPMLNPDGVVNGNHRCSLSGEDLNRQWQNPNPELHPTIYHTKSLLQYLAHIQRAPLVFCDYHGHSRKKNVFMYGCSVKETVWQSNISATSSDLQEDLGYRALPKILSQIAPAFSMASCSFVVERSKESTARVVVWREIGVQRSYTMESTLCGCDQGKYKGLQIGTRELEEMGAQFCVALLRLKRLTGLRNHQHLLDLESDIIGSHSCPTTYVMDEDEPSFLEAIDYSAESNDEDAEPENEHGSEAHENPDHLDHLSDSETNHRD</sequence>
<evidence type="ECO:0000313" key="25">
    <source>
        <dbReference type="Proteomes" id="UP000472271"/>
    </source>
</evidence>
<evidence type="ECO:0000256" key="7">
    <source>
        <dbReference type="ARBA" id="ARBA00022645"/>
    </source>
</evidence>
<dbReference type="GO" id="GO:0005634">
    <property type="term" value="C:nucleus"/>
    <property type="evidence" value="ECO:0007669"/>
    <property type="project" value="UniProtKB-SubCell"/>
</dbReference>
<evidence type="ECO:0000313" key="24">
    <source>
        <dbReference type="Ensembl" id="ENSSORP00005050104.1"/>
    </source>
</evidence>
<feature type="domain" description="Peptidase M14" evidence="23">
    <location>
        <begin position="735"/>
        <end position="1024"/>
    </location>
</feature>
<dbReference type="Gene3D" id="3.40.630.10">
    <property type="entry name" value="Zn peptidases"/>
    <property type="match status" value="1"/>
</dbReference>
<keyword evidence="7" id="KW-0121">Carboxypeptidase</keyword>
<reference evidence="24" key="1">
    <citation type="submission" date="2019-06" db="EMBL/GenBank/DDBJ databases">
        <authorList>
            <consortium name="Wellcome Sanger Institute Data Sharing"/>
        </authorList>
    </citation>
    <scope>NUCLEOTIDE SEQUENCE [LARGE SCALE GENOMIC DNA]</scope>
</reference>
<evidence type="ECO:0000256" key="14">
    <source>
        <dbReference type="ARBA" id="ARBA00023242"/>
    </source>
</evidence>
<dbReference type="Proteomes" id="UP000472271">
    <property type="component" value="Chromosome 9"/>
</dbReference>
<keyword evidence="9" id="KW-0479">Metal-binding</keyword>
<keyword evidence="8" id="KW-0645">Protease</keyword>
<evidence type="ECO:0000259" key="23">
    <source>
        <dbReference type="PROSITE" id="PS52035"/>
    </source>
</evidence>
<evidence type="ECO:0000256" key="18">
    <source>
        <dbReference type="ARBA" id="ARBA00041044"/>
    </source>
</evidence>
<proteinExistence type="inferred from homology"/>
<feature type="region of interest" description="Disordered" evidence="22">
    <location>
        <begin position="426"/>
        <end position="447"/>
    </location>
</feature>
<dbReference type="GO" id="GO:0005829">
    <property type="term" value="C:cytosol"/>
    <property type="evidence" value="ECO:0007669"/>
    <property type="project" value="UniProtKB-SubCell"/>
</dbReference>
<dbReference type="GO" id="GO:0004181">
    <property type="term" value="F:metallocarboxypeptidase activity"/>
    <property type="evidence" value="ECO:0007669"/>
    <property type="project" value="InterPro"/>
</dbReference>
<dbReference type="GO" id="GO:0008270">
    <property type="term" value="F:zinc ion binding"/>
    <property type="evidence" value="ECO:0007669"/>
    <property type="project" value="InterPro"/>
</dbReference>
<dbReference type="InterPro" id="IPR011989">
    <property type="entry name" value="ARM-like"/>
</dbReference>
<comment type="similarity">
    <text evidence="5 21">Belongs to the peptidase M14 family.</text>
</comment>
<dbReference type="InterPro" id="IPR040626">
    <property type="entry name" value="Pepdidase_M14_N"/>
</dbReference>
<evidence type="ECO:0000256" key="12">
    <source>
        <dbReference type="ARBA" id="ARBA00023049"/>
    </source>
</evidence>
<keyword evidence="6" id="KW-0963">Cytoplasm</keyword>
<keyword evidence="25" id="KW-1185">Reference proteome</keyword>
<evidence type="ECO:0000256" key="15">
    <source>
        <dbReference type="ARBA" id="ARBA00024524"/>
    </source>
</evidence>
<dbReference type="PROSITE" id="PS52035">
    <property type="entry name" value="PEPTIDASE_M14"/>
    <property type="match status" value="1"/>
</dbReference>
<dbReference type="SUPFAM" id="SSF53187">
    <property type="entry name" value="Zn-dependent exopeptidases"/>
    <property type="match status" value="1"/>
</dbReference>
<dbReference type="GO" id="GO:0006508">
    <property type="term" value="P:proteolysis"/>
    <property type="evidence" value="ECO:0007669"/>
    <property type="project" value="UniProtKB-KW"/>
</dbReference>
<dbReference type="Gene3D" id="1.25.10.10">
    <property type="entry name" value="Leucine-rich Repeat Variant"/>
    <property type="match status" value="1"/>
</dbReference>
<evidence type="ECO:0000256" key="10">
    <source>
        <dbReference type="ARBA" id="ARBA00022801"/>
    </source>
</evidence>
<evidence type="ECO:0000256" key="6">
    <source>
        <dbReference type="ARBA" id="ARBA00022490"/>
    </source>
</evidence>
<dbReference type="Pfam" id="PF25571">
    <property type="entry name" value="TPR_CCP1_N"/>
    <property type="match status" value="1"/>
</dbReference>
<keyword evidence="13" id="KW-0496">Mitochondrion</keyword>
<evidence type="ECO:0000256" key="8">
    <source>
        <dbReference type="ARBA" id="ARBA00022670"/>
    </source>
</evidence>
<dbReference type="PANTHER" id="PTHR12756:SF24">
    <property type="entry name" value="CYTOSOLIC CARBOXYPEPTIDASE 1"/>
    <property type="match status" value="1"/>
</dbReference>
<dbReference type="Gene3D" id="2.60.40.3120">
    <property type="match status" value="1"/>
</dbReference>
<dbReference type="Pfam" id="PF00246">
    <property type="entry name" value="Peptidase_M14"/>
    <property type="match status" value="1"/>
</dbReference>
<evidence type="ECO:0000256" key="2">
    <source>
        <dbReference type="ARBA" id="ARBA00004123"/>
    </source>
</evidence>
<keyword evidence="12" id="KW-0482">Metalloprotease</keyword>
<dbReference type="InterPro" id="IPR033852">
    <property type="entry name" value="CBPC1/4"/>
</dbReference>
<protein>
    <recommendedName>
        <fullName evidence="18">Cytosolic carboxypeptidase 1</fullName>
        <ecNumber evidence="16">3.4.17.24</ecNumber>
    </recommendedName>
    <alternativeName>
        <fullName evidence="20">ATP/GTP-binding protein 1</fullName>
    </alternativeName>
    <alternativeName>
        <fullName evidence="19">Protein deglutamylase CCP1</fullName>
    </alternativeName>
</protein>
<dbReference type="Pfam" id="PF18027">
    <property type="entry name" value="Pepdidase_M14_N"/>
    <property type="match status" value="1"/>
</dbReference>
<dbReference type="Ensembl" id="ENSSORT00005051310.1">
    <property type="protein sequence ID" value="ENSSORP00005050104.1"/>
    <property type="gene ID" value="ENSSORG00005022688.1"/>
</dbReference>
<evidence type="ECO:0000256" key="13">
    <source>
        <dbReference type="ARBA" id="ARBA00023128"/>
    </source>
</evidence>
<keyword evidence="14" id="KW-0539">Nucleus</keyword>
<organism evidence="24 25">
    <name type="scientific">Sphaeramia orbicularis</name>
    <name type="common">orbiculate cardinalfish</name>
    <dbReference type="NCBI Taxonomy" id="375764"/>
    <lineage>
        <taxon>Eukaryota</taxon>
        <taxon>Metazoa</taxon>
        <taxon>Chordata</taxon>
        <taxon>Craniata</taxon>
        <taxon>Vertebrata</taxon>
        <taxon>Euteleostomi</taxon>
        <taxon>Actinopterygii</taxon>
        <taxon>Neopterygii</taxon>
        <taxon>Teleostei</taxon>
        <taxon>Neoteleostei</taxon>
        <taxon>Acanthomorphata</taxon>
        <taxon>Gobiaria</taxon>
        <taxon>Kurtiformes</taxon>
        <taxon>Apogonoidei</taxon>
        <taxon>Apogonidae</taxon>
        <taxon>Apogoninae</taxon>
        <taxon>Sphaeramia</taxon>
    </lineage>
</organism>
<evidence type="ECO:0000256" key="16">
    <source>
        <dbReference type="ARBA" id="ARBA00026108"/>
    </source>
</evidence>
<dbReference type="InterPro" id="IPR016024">
    <property type="entry name" value="ARM-type_fold"/>
</dbReference>
<keyword evidence="10" id="KW-0378">Hydrolase</keyword>
<feature type="compositionally biased region" description="Basic and acidic residues" evidence="22">
    <location>
        <begin position="1079"/>
        <end position="1105"/>
    </location>
</feature>
<comment type="subcellular location">
    <subcellularLocation>
        <location evidence="4">Cytoplasm</location>
        <location evidence="4">Cytosol</location>
    </subcellularLocation>
    <subcellularLocation>
        <location evidence="3">Mitochondrion</location>
    </subcellularLocation>
    <subcellularLocation>
        <location evidence="2">Nucleus</location>
    </subcellularLocation>
</comment>
<evidence type="ECO:0000256" key="22">
    <source>
        <dbReference type="SAM" id="MobiDB-lite"/>
    </source>
</evidence>
<feature type="compositionally biased region" description="Acidic residues" evidence="22">
    <location>
        <begin position="341"/>
        <end position="366"/>
    </location>
</feature>
<feature type="region of interest" description="Disordered" evidence="22">
    <location>
        <begin position="1063"/>
        <end position="1105"/>
    </location>
</feature>
<reference evidence="24" key="3">
    <citation type="submission" date="2025-09" db="UniProtKB">
        <authorList>
            <consortium name="Ensembl"/>
        </authorList>
    </citation>
    <scope>IDENTIFICATION</scope>
</reference>
<comment type="catalytic activity">
    <reaction evidence="17">
        <text>(L-glutamyl)(n+1)-gamma-L-glutamyl-L-glutamyl-[protein] + H2O = (L-glutamyl)(n)-gamma-L-glutamyl-L-glutamyl-[protein] + L-glutamate</text>
        <dbReference type="Rhea" id="RHEA:60004"/>
        <dbReference type="Rhea" id="RHEA-COMP:15519"/>
        <dbReference type="Rhea" id="RHEA-COMP:15675"/>
        <dbReference type="ChEBI" id="CHEBI:15377"/>
        <dbReference type="ChEBI" id="CHEBI:29985"/>
        <dbReference type="ChEBI" id="CHEBI:143623"/>
    </reaction>
    <physiologicalReaction direction="left-to-right" evidence="17">
        <dbReference type="Rhea" id="RHEA:60005"/>
    </physiologicalReaction>
</comment>
<evidence type="ECO:0000256" key="9">
    <source>
        <dbReference type="ARBA" id="ARBA00022723"/>
    </source>
</evidence>
<evidence type="ECO:0000256" key="17">
    <source>
        <dbReference type="ARBA" id="ARBA00029302"/>
    </source>
</evidence>
<accession>A0A673C9Y8</accession>
<feature type="region of interest" description="Disordered" evidence="22">
    <location>
        <begin position="329"/>
        <end position="391"/>
    </location>
</feature>
<evidence type="ECO:0000256" key="11">
    <source>
        <dbReference type="ARBA" id="ARBA00022833"/>
    </source>
</evidence>
<dbReference type="InterPro" id="IPR000834">
    <property type="entry name" value="Peptidase_M14"/>
</dbReference>
<feature type="active site" description="Proton donor/acceptor" evidence="21">
    <location>
        <position position="988"/>
    </location>
</feature>
<evidence type="ECO:0000256" key="19">
    <source>
        <dbReference type="ARBA" id="ARBA00043068"/>
    </source>
</evidence>
<dbReference type="FunFam" id="3.40.630.10:FF:000024">
    <property type="entry name" value="ATP/GTP binding protein 1"/>
    <property type="match status" value="1"/>
</dbReference>
<feature type="compositionally biased region" description="Polar residues" evidence="22">
    <location>
        <begin position="429"/>
        <end position="446"/>
    </location>
</feature>
<dbReference type="SUPFAM" id="SSF48371">
    <property type="entry name" value="ARM repeat"/>
    <property type="match status" value="1"/>
</dbReference>
<reference evidence="24" key="2">
    <citation type="submission" date="2025-08" db="UniProtKB">
        <authorList>
            <consortium name="Ensembl"/>
        </authorList>
    </citation>
    <scope>IDENTIFICATION</scope>
</reference>
<dbReference type="FunFam" id="2.60.40.3120:FF:000001">
    <property type="entry name" value="cytosolic carboxypeptidase 1 isoform X1"/>
    <property type="match status" value="1"/>
</dbReference>
<dbReference type="CDD" id="cd06906">
    <property type="entry name" value="M14_Nna1"/>
    <property type="match status" value="1"/>
</dbReference>
<gene>
    <name evidence="24" type="primary">agtpbp1</name>
</gene>
<evidence type="ECO:0000256" key="3">
    <source>
        <dbReference type="ARBA" id="ARBA00004173"/>
    </source>
</evidence>
<name>A0A673C9Y8_9TELE</name>
<evidence type="ECO:0000256" key="21">
    <source>
        <dbReference type="PROSITE-ProRule" id="PRU01379"/>
    </source>
</evidence>
<dbReference type="InterPro" id="IPR050821">
    <property type="entry name" value="Cytosolic_carboxypeptidase"/>
</dbReference>
<evidence type="ECO:0000256" key="4">
    <source>
        <dbReference type="ARBA" id="ARBA00004514"/>
    </source>
</evidence>
<comment type="catalytic activity">
    <reaction evidence="15">
        <text>C-terminal L-alpha-aminoacyl-L-glutamyl-L-glutamyl-[tubulin] + H2O = C-terminal L-alpha-aminoacyl-L-glutamyl-[tubulin] + L-glutamate</text>
        <dbReference type="Rhea" id="RHEA:63792"/>
        <dbReference type="Rhea" id="RHEA-COMP:16435"/>
        <dbReference type="Rhea" id="RHEA-COMP:16436"/>
        <dbReference type="ChEBI" id="CHEBI:15377"/>
        <dbReference type="ChEBI" id="CHEBI:29985"/>
        <dbReference type="ChEBI" id="CHEBI:149555"/>
        <dbReference type="ChEBI" id="CHEBI:149556"/>
        <dbReference type="EC" id="3.4.17.24"/>
    </reaction>
    <physiologicalReaction direction="left-to-right" evidence="15">
        <dbReference type="Rhea" id="RHEA:63793"/>
    </physiologicalReaction>
</comment>
<evidence type="ECO:0000256" key="20">
    <source>
        <dbReference type="ARBA" id="ARBA00043070"/>
    </source>
</evidence>
<evidence type="ECO:0000256" key="5">
    <source>
        <dbReference type="ARBA" id="ARBA00005988"/>
    </source>
</evidence>
<dbReference type="PANTHER" id="PTHR12756">
    <property type="entry name" value="CYTOSOLIC CARBOXYPEPTIDASE"/>
    <property type="match status" value="1"/>
</dbReference>
<dbReference type="EC" id="3.4.17.24" evidence="16"/>
<keyword evidence="11" id="KW-0862">Zinc</keyword>
<dbReference type="GO" id="GO:0005739">
    <property type="term" value="C:mitochondrion"/>
    <property type="evidence" value="ECO:0007669"/>
    <property type="project" value="UniProtKB-SubCell"/>
</dbReference>
<dbReference type="AlphaFoldDB" id="A0A673C9Y8"/>